<dbReference type="PANTHER" id="PTHR42872">
    <property type="entry name" value="PROTEIN-GLUTAMATE METHYLESTERASE/PROTEIN-GLUTAMINE GLUTAMINASE"/>
    <property type="match status" value="1"/>
</dbReference>
<comment type="catalytic activity">
    <reaction evidence="4 5">
        <text>[protein]-L-glutamate 5-O-methyl ester + H2O = L-glutamyl-[protein] + methanol + H(+)</text>
        <dbReference type="Rhea" id="RHEA:23236"/>
        <dbReference type="Rhea" id="RHEA-COMP:10208"/>
        <dbReference type="Rhea" id="RHEA-COMP:10311"/>
        <dbReference type="ChEBI" id="CHEBI:15377"/>
        <dbReference type="ChEBI" id="CHEBI:15378"/>
        <dbReference type="ChEBI" id="CHEBI:17790"/>
        <dbReference type="ChEBI" id="CHEBI:29973"/>
        <dbReference type="ChEBI" id="CHEBI:82795"/>
        <dbReference type="EC" id="3.1.1.61"/>
    </reaction>
</comment>
<protein>
    <recommendedName>
        <fullName evidence="5">Protein-glutamate methylesterase/protein-glutamine glutaminase</fullName>
        <ecNumber evidence="5">3.1.1.61</ecNumber>
        <ecNumber evidence="5">3.5.1.44</ecNumber>
    </recommendedName>
</protein>
<dbReference type="PROSITE" id="PS50110">
    <property type="entry name" value="RESPONSE_REGULATORY"/>
    <property type="match status" value="1"/>
</dbReference>
<dbReference type="SUPFAM" id="SSF52172">
    <property type="entry name" value="CheY-like"/>
    <property type="match status" value="1"/>
</dbReference>
<accession>A0ABQ5LRS7</accession>
<evidence type="ECO:0000259" key="9">
    <source>
        <dbReference type="PROSITE" id="PS50122"/>
    </source>
</evidence>
<comment type="subcellular location">
    <subcellularLocation>
        <location evidence="5">Cytoplasm</location>
    </subcellularLocation>
</comment>
<evidence type="ECO:0000259" key="8">
    <source>
        <dbReference type="PROSITE" id="PS50110"/>
    </source>
</evidence>
<feature type="active site" evidence="5 6">
    <location>
        <position position="291"/>
    </location>
</feature>
<organism evidence="10 11">
    <name type="scientific">Sinisalibacter aestuarii</name>
    <dbReference type="NCBI Taxonomy" id="2949426"/>
    <lineage>
        <taxon>Bacteria</taxon>
        <taxon>Pseudomonadati</taxon>
        <taxon>Pseudomonadota</taxon>
        <taxon>Alphaproteobacteria</taxon>
        <taxon>Rhodobacterales</taxon>
        <taxon>Roseobacteraceae</taxon>
        <taxon>Sinisalibacter</taxon>
    </lineage>
</organism>
<dbReference type="InterPro" id="IPR000673">
    <property type="entry name" value="Sig_transdc_resp-reg_Me-estase"/>
</dbReference>
<dbReference type="SUPFAM" id="SSF52738">
    <property type="entry name" value="Methylesterase CheB, C-terminal domain"/>
    <property type="match status" value="1"/>
</dbReference>
<dbReference type="Pfam" id="PF01339">
    <property type="entry name" value="CheB_methylest"/>
    <property type="match status" value="1"/>
</dbReference>
<feature type="modified residue" description="4-aspartylphosphate" evidence="5 7">
    <location>
        <position position="66"/>
    </location>
</feature>
<comment type="function">
    <text evidence="5">Involved in chemotaxis. Part of a chemotaxis signal transduction system that modulates chemotaxis in response to various stimuli. Catalyzes the demethylation of specific methylglutamate residues introduced into the chemoreceptors (methyl-accepting chemotaxis proteins or MCP) by CheR. Also mediates the irreversible deamidation of specific glutamine residues to glutamic acid.</text>
</comment>
<dbReference type="EMBL" id="BROH01000003">
    <property type="protein sequence ID" value="GKY87702.1"/>
    <property type="molecule type" value="Genomic_DNA"/>
</dbReference>
<dbReference type="InterPro" id="IPR008248">
    <property type="entry name" value="CheB-like"/>
</dbReference>
<evidence type="ECO:0000256" key="7">
    <source>
        <dbReference type="PROSITE-ProRule" id="PRU00169"/>
    </source>
</evidence>
<dbReference type="RefSeq" id="WP_281841679.1">
    <property type="nucleotide sequence ID" value="NZ_BROH01000003.1"/>
</dbReference>
<keyword evidence="3 5" id="KW-0378">Hydrolase</keyword>
<evidence type="ECO:0000256" key="5">
    <source>
        <dbReference type="HAMAP-Rule" id="MF_00099"/>
    </source>
</evidence>
<dbReference type="CDD" id="cd17541">
    <property type="entry name" value="REC_CheB-like"/>
    <property type="match status" value="1"/>
</dbReference>
<dbReference type="PROSITE" id="PS50122">
    <property type="entry name" value="CHEB"/>
    <property type="match status" value="1"/>
</dbReference>
<dbReference type="InterPro" id="IPR035909">
    <property type="entry name" value="CheB_C"/>
</dbReference>
<dbReference type="InterPro" id="IPR001789">
    <property type="entry name" value="Sig_transdc_resp-reg_receiver"/>
</dbReference>
<comment type="caution">
    <text evidence="10">The sequence shown here is derived from an EMBL/GenBank/DDBJ whole genome shotgun (WGS) entry which is preliminary data.</text>
</comment>
<dbReference type="EC" id="3.5.1.44" evidence="5"/>
<feature type="domain" description="Response regulatory" evidence="8">
    <location>
        <begin position="15"/>
        <end position="132"/>
    </location>
</feature>
<comment type="similarity">
    <text evidence="5">Belongs to the CheB family.</text>
</comment>
<evidence type="ECO:0000256" key="6">
    <source>
        <dbReference type="PROSITE-ProRule" id="PRU00050"/>
    </source>
</evidence>
<evidence type="ECO:0000256" key="2">
    <source>
        <dbReference type="ARBA" id="ARBA00022500"/>
    </source>
</evidence>
<name>A0ABQ5LRS7_9RHOB</name>
<proteinExistence type="inferred from homology"/>
<dbReference type="PANTHER" id="PTHR42872:SF6">
    <property type="entry name" value="PROTEIN-GLUTAMATE METHYLESTERASE_PROTEIN-GLUTAMINE GLUTAMINASE"/>
    <property type="match status" value="1"/>
</dbReference>
<evidence type="ECO:0000256" key="1">
    <source>
        <dbReference type="ARBA" id="ARBA00022490"/>
    </source>
</evidence>
<comment type="domain">
    <text evidence="5">Contains a C-terminal catalytic domain, and an N-terminal region which modulates catalytic activity.</text>
</comment>
<dbReference type="Gene3D" id="3.40.50.2300">
    <property type="match status" value="1"/>
</dbReference>
<dbReference type="Pfam" id="PF00072">
    <property type="entry name" value="Response_reg"/>
    <property type="match status" value="1"/>
</dbReference>
<dbReference type="PIRSF" id="PIRSF000876">
    <property type="entry name" value="RR_chemtxs_CheB"/>
    <property type="match status" value="1"/>
</dbReference>
<dbReference type="Proteomes" id="UP001144205">
    <property type="component" value="Unassembled WGS sequence"/>
</dbReference>
<feature type="domain" description="CheB-type methylesterase" evidence="9">
    <location>
        <begin position="151"/>
        <end position="349"/>
    </location>
</feature>
<dbReference type="HAMAP" id="MF_00099">
    <property type="entry name" value="CheB_chemtxs"/>
    <property type="match status" value="1"/>
</dbReference>
<comment type="catalytic activity">
    <reaction evidence="5">
        <text>L-glutaminyl-[protein] + H2O = L-glutamyl-[protein] + NH4(+)</text>
        <dbReference type="Rhea" id="RHEA:16441"/>
        <dbReference type="Rhea" id="RHEA-COMP:10207"/>
        <dbReference type="Rhea" id="RHEA-COMP:10208"/>
        <dbReference type="ChEBI" id="CHEBI:15377"/>
        <dbReference type="ChEBI" id="CHEBI:28938"/>
        <dbReference type="ChEBI" id="CHEBI:29973"/>
        <dbReference type="ChEBI" id="CHEBI:30011"/>
        <dbReference type="EC" id="3.5.1.44"/>
    </reaction>
</comment>
<keyword evidence="2 5" id="KW-0145">Chemotaxis</keyword>
<dbReference type="InterPro" id="IPR011006">
    <property type="entry name" value="CheY-like_superfamily"/>
</dbReference>
<evidence type="ECO:0000313" key="11">
    <source>
        <dbReference type="Proteomes" id="UP001144205"/>
    </source>
</evidence>
<evidence type="ECO:0000313" key="10">
    <source>
        <dbReference type="EMBL" id="GKY87702.1"/>
    </source>
</evidence>
<dbReference type="SMART" id="SM00448">
    <property type="entry name" value="REC"/>
    <property type="match status" value="1"/>
</dbReference>
<reference evidence="10" key="1">
    <citation type="journal article" date="2023" name="Int. J. Syst. Evol. Microbiol.">
        <title>Sinisalibacter aestuarii sp. nov., isolated from estuarine sediment of the Arakawa River.</title>
        <authorList>
            <person name="Arafat S.T."/>
            <person name="Hirano S."/>
            <person name="Sato A."/>
            <person name="Takeuchi K."/>
            <person name="Yasuda T."/>
            <person name="Terahara T."/>
            <person name="Hamada M."/>
            <person name="Kobayashi T."/>
        </authorList>
    </citation>
    <scope>NUCLEOTIDE SEQUENCE</scope>
    <source>
        <strain evidence="10">B-399</strain>
    </source>
</reference>
<keyword evidence="1 5" id="KW-0963">Cytoplasm</keyword>
<feature type="active site" evidence="5 6">
    <location>
        <position position="172"/>
    </location>
</feature>
<sequence length="349" mass="36925">MGRILRPQPAAGPVRVLIVDDSATMRQLIRAGLATDPRIRVIGEAGSARAARDAVKALTPDVMTLDVEMPGMDGIEFLDRLMRARPMPVVMFSSLTAEGSRAALRALSLGAVECLEKPRFAEAGETFARLADTLVAAAAARVGGAGRGQAPATAALHPGWRWNGKWVLIGASTGGVEALEAVLRSYPENGPPTLITQHMPAAFLVSFAARLDSTLRPRVRLAAEGDRPRQGEIYIAPGDAHLTLNADGETLHLTTGPKRSGHRPSVDEMFAAFRPLAERIVAVILTGMGRDGAAEMKRLRDAGATCIGQDEASAVVFGMPRVAQELGAVETVLPLDAIAGEILRRTARA</sequence>
<keyword evidence="5 7" id="KW-0597">Phosphoprotein</keyword>
<keyword evidence="11" id="KW-1185">Reference proteome</keyword>
<dbReference type="Gene3D" id="3.40.50.180">
    <property type="entry name" value="Methylesterase CheB, C-terminal domain"/>
    <property type="match status" value="1"/>
</dbReference>
<gene>
    <name evidence="10" type="primary">cheB1</name>
    <name evidence="5" type="synonym">cheB</name>
    <name evidence="10" type="ORF">STA1M1_15710</name>
</gene>
<feature type="active site" evidence="5 6">
    <location>
        <position position="198"/>
    </location>
</feature>
<comment type="PTM">
    <text evidence="5">Phosphorylated by CheA. Phosphorylation of the N-terminal regulatory domain activates the methylesterase activity.</text>
</comment>
<evidence type="ECO:0000256" key="4">
    <source>
        <dbReference type="ARBA" id="ARBA00048267"/>
    </source>
</evidence>
<dbReference type="EC" id="3.1.1.61" evidence="5"/>
<dbReference type="NCBIfam" id="NF001965">
    <property type="entry name" value="PRK00742.1"/>
    <property type="match status" value="1"/>
</dbReference>
<dbReference type="CDD" id="cd16432">
    <property type="entry name" value="CheB_Rec"/>
    <property type="match status" value="1"/>
</dbReference>
<evidence type="ECO:0000256" key="3">
    <source>
        <dbReference type="ARBA" id="ARBA00022801"/>
    </source>
</evidence>